<comment type="function">
    <text evidence="7">Catalyzes the oxidation of either pyridoxine 5'-phosphate (PNP) or pyridoxamine 5'-phosphate (PMP) into pyridoxal 5'-phosphate (PLP).</text>
</comment>
<evidence type="ECO:0000313" key="12">
    <source>
        <dbReference type="EMBL" id="RCX03294.1"/>
    </source>
</evidence>
<evidence type="ECO:0000259" key="11">
    <source>
        <dbReference type="Pfam" id="PF10590"/>
    </source>
</evidence>
<dbReference type="Proteomes" id="UP000253517">
    <property type="component" value="Unassembled WGS sequence"/>
</dbReference>
<dbReference type="GO" id="GO:0004733">
    <property type="term" value="F:pyridoxamine phosphate oxidase activity"/>
    <property type="evidence" value="ECO:0007669"/>
    <property type="project" value="UniProtKB-UniRule"/>
</dbReference>
<accession>A0A369A788</accession>
<dbReference type="NCBIfam" id="NF004231">
    <property type="entry name" value="PRK05679.1"/>
    <property type="match status" value="1"/>
</dbReference>
<feature type="binding site" evidence="7 9">
    <location>
        <begin position="62"/>
        <end position="67"/>
    </location>
    <ligand>
        <name>FMN</name>
        <dbReference type="ChEBI" id="CHEBI:58210"/>
    </ligand>
</feature>
<comment type="pathway">
    <text evidence="7">Cofactor metabolism; pyridoxal 5'-phosphate salvage; pyridoxal 5'-phosphate from pyridoxamine 5'-phosphate: step 1/1.</text>
</comment>
<protein>
    <recommendedName>
        <fullName evidence="7">Pyridoxine/pyridoxamine 5'-phosphate oxidase</fullName>
        <ecNumber evidence="7">1.4.3.5</ecNumber>
    </recommendedName>
    <alternativeName>
        <fullName evidence="7">PNP/PMP oxidase</fullName>
        <shortName evidence="7">PNPOx</shortName>
    </alternativeName>
    <alternativeName>
        <fullName evidence="7">Pyridoxal 5'-phosphate synthase</fullName>
    </alternativeName>
</protein>
<dbReference type="UniPathway" id="UPA01068">
    <property type="reaction ID" value="UER00304"/>
</dbReference>
<dbReference type="PANTHER" id="PTHR10851:SF0">
    <property type="entry name" value="PYRIDOXINE-5'-PHOSPHATE OXIDASE"/>
    <property type="match status" value="1"/>
</dbReference>
<dbReference type="HAMAP" id="MF_01629">
    <property type="entry name" value="PdxH"/>
    <property type="match status" value="1"/>
</dbReference>
<dbReference type="FunFam" id="2.30.110.10:FF:000020">
    <property type="entry name" value="PNPO isoform 11"/>
    <property type="match status" value="1"/>
</dbReference>
<evidence type="ECO:0000259" key="10">
    <source>
        <dbReference type="Pfam" id="PF01243"/>
    </source>
</evidence>
<dbReference type="NCBIfam" id="TIGR00558">
    <property type="entry name" value="pdxH"/>
    <property type="match status" value="1"/>
</dbReference>
<sequence>MKKNLFDVRENYAHGELIENQLPDHPVKLFDLWFNEFQKFNAYDFNAMTLSTLGLDGYPKSRQVLLKEYSADGFVFFTNYNSDKGKEIAANPRVSLLFYWAQTERQVRVLGEAVKISREESETYFRTRPKESRIGAHVSPQSSVIESRDFLMERFKKLSEMYAQNDDIPCPESWGGYRVVPMRFEFWQGRPSRLHDRIVYEKVQTDHWKIYRLAP</sequence>
<comment type="caution">
    <text evidence="7">Lacks conserved residue(s) required for the propagation of feature annotation.</text>
</comment>
<dbReference type="GO" id="GO:0010181">
    <property type="term" value="F:FMN binding"/>
    <property type="evidence" value="ECO:0007669"/>
    <property type="project" value="UniProtKB-UniRule"/>
</dbReference>
<comment type="catalytic activity">
    <reaction evidence="7">
        <text>pyridoxamine 5'-phosphate + O2 + H2O = pyridoxal 5'-phosphate + H2O2 + NH4(+)</text>
        <dbReference type="Rhea" id="RHEA:15817"/>
        <dbReference type="ChEBI" id="CHEBI:15377"/>
        <dbReference type="ChEBI" id="CHEBI:15379"/>
        <dbReference type="ChEBI" id="CHEBI:16240"/>
        <dbReference type="ChEBI" id="CHEBI:28938"/>
        <dbReference type="ChEBI" id="CHEBI:58451"/>
        <dbReference type="ChEBI" id="CHEBI:597326"/>
        <dbReference type="EC" id="1.4.3.5"/>
    </reaction>
</comment>
<feature type="binding site" evidence="7 9">
    <location>
        <position position="187"/>
    </location>
    <ligand>
        <name>FMN</name>
        <dbReference type="ChEBI" id="CHEBI:58210"/>
    </ligand>
</feature>
<dbReference type="InterPro" id="IPR000659">
    <property type="entry name" value="Pyridox_Oxase"/>
</dbReference>
<comment type="catalytic activity">
    <reaction evidence="7">
        <text>pyridoxine 5'-phosphate + O2 = pyridoxal 5'-phosphate + H2O2</text>
        <dbReference type="Rhea" id="RHEA:15149"/>
        <dbReference type="ChEBI" id="CHEBI:15379"/>
        <dbReference type="ChEBI" id="CHEBI:16240"/>
        <dbReference type="ChEBI" id="CHEBI:58589"/>
        <dbReference type="ChEBI" id="CHEBI:597326"/>
        <dbReference type="EC" id="1.4.3.5"/>
    </reaction>
</comment>
<proteinExistence type="inferred from homology"/>
<evidence type="ECO:0000256" key="3">
    <source>
        <dbReference type="ARBA" id="ARBA00022630"/>
    </source>
</evidence>
<feature type="binding site" evidence="7 9">
    <location>
        <begin position="77"/>
        <end position="78"/>
    </location>
    <ligand>
        <name>FMN</name>
        <dbReference type="ChEBI" id="CHEBI:58210"/>
    </ligand>
</feature>
<gene>
    <name evidence="7" type="primary">pdxH</name>
    <name evidence="12" type="ORF">DES35_103178</name>
</gene>
<evidence type="ECO:0000256" key="8">
    <source>
        <dbReference type="PIRSR" id="PIRSR000190-1"/>
    </source>
</evidence>
<dbReference type="InterPro" id="IPR019576">
    <property type="entry name" value="Pyridoxamine_oxidase_dimer_C"/>
</dbReference>
<dbReference type="RefSeq" id="WP_037358820.1">
    <property type="nucleotide sequence ID" value="NZ_BHZF01000003.1"/>
</dbReference>
<feature type="binding site" evidence="7 9">
    <location>
        <position position="197"/>
    </location>
    <ligand>
        <name>FMN</name>
        <dbReference type="ChEBI" id="CHEBI:58210"/>
    </ligand>
</feature>
<dbReference type="PANTHER" id="PTHR10851">
    <property type="entry name" value="PYRIDOXINE-5-PHOSPHATE OXIDASE"/>
    <property type="match status" value="1"/>
</dbReference>
<feature type="binding site" evidence="7 9">
    <location>
        <position position="106"/>
    </location>
    <ligand>
        <name>FMN</name>
        <dbReference type="ChEBI" id="CHEBI:58210"/>
    </ligand>
</feature>
<reference evidence="12 13" key="1">
    <citation type="submission" date="2018-07" db="EMBL/GenBank/DDBJ databases">
        <title>Genomic Encyclopedia of Type Strains, Phase IV (KMG-IV): sequencing the most valuable type-strain genomes for metagenomic binning, comparative biology and taxonomic classification.</title>
        <authorList>
            <person name="Goeker M."/>
        </authorList>
    </citation>
    <scope>NUCLEOTIDE SEQUENCE [LARGE SCALE GENOMIC DNA]</scope>
    <source>
        <strain evidence="12 13">DSM 21410</strain>
    </source>
</reference>
<keyword evidence="5 7" id="KW-0560">Oxidoreductase</keyword>
<dbReference type="Gene3D" id="2.30.110.10">
    <property type="entry name" value="Electron Transport, Fmn-binding Protein, Chain A"/>
    <property type="match status" value="1"/>
</dbReference>
<dbReference type="EMBL" id="QPJS01000003">
    <property type="protein sequence ID" value="RCX03294.1"/>
    <property type="molecule type" value="Genomic_DNA"/>
</dbReference>
<feature type="binding site" evidence="7 8">
    <location>
        <position position="67"/>
    </location>
    <ligand>
        <name>substrate</name>
    </ligand>
</feature>
<keyword evidence="13" id="KW-1185">Reference proteome</keyword>
<feature type="binding site" evidence="7 9">
    <location>
        <position position="84"/>
    </location>
    <ligand>
        <name>FMN</name>
        <dbReference type="ChEBI" id="CHEBI:58210"/>
    </ligand>
</feature>
<dbReference type="InterPro" id="IPR011576">
    <property type="entry name" value="Pyridox_Oxase_N"/>
</dbReference>
<keyword evidence="3 7" id="KW-0285">Flavoprotein</keyword>
<dbReference type="InterPro" id="IPR012349">
    <property type="entry name" value="Split_barrel_FMN-bd"/>
</dbReference>
<feature type="binding site" evidence="8">
    <location>
        <begin position="9"/>
        <end position="12"/>
    </location>
    <ligand>
        <name>substrate</name>
    </ligand>
</feature>
<evidence type="ECO:0000256" key="5">
    <source>
        <dbReference type="ARBA" id="ARBA00023002"/>
    </source>
</evidence>
<evidence type="ECO:0000256" key="6">
    <source>
        <dbReference type="ARBA" id="ARBA00023096"/>
    </source>
</evidence>
<dbReference type="Pfam" id="PF01243">
    <property type="entry name" value="PNPOx_N"/>
    <property type="match status" value="1"/>
</dbReference>
<evidence type="ECO:0000256" key="1">
    <source>
        <dbReference type="ARBA" id="ARBA00007301"/>
    </source>
</evidence>
<name>A0A369A788_9FLAO</name>
<dbReference type="Pfam" id="PF10590">
    <property type="entry name" value="PNP_phzG_C"/>
    <property type="match status" value="1"/>
</dbReference>
<dbReference type="InterPro" id="IPR019740">
    <property type="entry name" value="Pyridox_Oxase_CS"/>
</dbReference>
<comment type="pathway">
    <text evidence="7">Cofactor metabolism; pyridoxal 5'-phosphate salvage; pyridoxal 5'-phosphate from pyridoxine 5'-phosphate: step 1/1.</text>
</comment>
<feature type="binding site" evidence="7 8">
    <location>
        <position position="128"/>
    </location>
    <ligand>
        <name>substrate</name>
    </ligand>
</feature>
<evidence type="ECO:0000313" key="13">
    <source>
        <dbReference type="Proteomes" id="UP000253517"/>
    </source>
</evidence>
<organism evidence="12 13">
    <name type="scientific">Schleiferia thermophila</name>
    <dbReference type="NCBI Taxonomy" id="884107"/>
    <lineage>
        <taxon>Bacteria</taxon>
        <taxon>Pseudomonadati</taxon>
        <taxon>Bacteroidota</taxon>
        <taxon>Flavobacteriia</taxon>
        <taxon>Flavobacteriales</taxon>
        <taxon>Schleiferiaceae</taxon>
        <taxon>Schleiferia</taxon>
    </lineage>
</organism>
<comment type="cofactor">
    <cofactor evidence="7 9">
        <name>FMN</name>
        <dbReference type="ChEBI" id="CHEBI:58210"/>
    </cofactor>
    <text evidence="7 9">Binds 1 FMN per subunit.</text>
</comment>
<feature type="binding site" evidence="7 8">
    <location>
        <begin position="193"/>
        <end position="195"/>
    </location>
    <ligand>
        <name>substrate</name>
    </ligand>
</feature>
<comment type="similarity">
    <text evidence="1 7">Belongs to the pyridoxamine 5'-phosphate oxidase family.</text>
</comment>
<dbReference type="GO" id="GO:0008615">
    <property type="term" value="P:pyridoxine biosynthetic process"/>
    <property type="evidence" value="ECO:0007669"/>
    <property type="project" value="UniProtKB-UniRule"/>
</dbReference>
<evidence type="ECO:0000256" key="9">
    <source>
        <dbReference type="PIRSR" id="PIRSR000190-2"/>
    </source>
</evidence>
<feature type="binding site" evidence="7 8">
    <location>
        <position position="124"/>
    </location>
    <ligand>
        <name>substrate</name>
    </ligand>
</feature>
<feature type="binding site" evidence="7 8">
    <location>
        <position position="132"/>
    </location>
    <ligand>
        <name>substrate</name>
    </ligand>
</feature>
<comment type="subunit">
    <text evidence="2 7">Homodimer.</text>
</comment>
<evidence type="ECO:0000256" key="7">
    <source>
        <dbReference type="HAMAP-Rule" id="MF_01629"/>
    </source>
</evidence>
<feature type="binding site" evidence="7 9">
    <location>
        <begin position="141"/>
        <end position="142"/>
    </location>
    <ligand>
        <name>FMN</name>
        <dbReference type="ChEBI" id="CHEBI:58210"/>
    </ligand>
</feature>
<keyword evidence="4 7" id="KW-0288">FMN</keyword>
<evidence type="ECO:0000256" key="2">
    <source>
        <dbReference type="ARBA" id="ARBA00011738"/>
    </source>
</evidence>
<dbReference type="SUPFAM" id="SSF50475">
    <property type="entry name" value="FMN-binding split barrel"/>
    <property type="match status" value="1"/>
</dbReference>
<feature type="domain" description="Pyridoxamine 5'-phosphate oxidase N-terminal" evidence="10">
    <location>
        <begin position="44"/>
        <end position="157"/>
    </location>
</feature>
<comment type="caution">
    <text evidence="12">The sequence shown here is derived from an EMBL/GenBank/DDBJ whole genome shotgun (WGS) entry which is preliminary data.</text>
</comment>
<dbReference type="EC" id="1.4.3.5" evidence="7"/>
<evidence type="ECO:0000256" key="4">
    <source>
        <dbReference type="ARBA" id="ARBA00022643"/>
    </source>
</evidence>
<dbReference type="PIRSF" id="PIRSF000190">
    <property type="entry name" value="Pyd_amn-ph_oxd"/>
    <property type="match status" value="1"/>
</dbReference>
<keyword evidence="6 7" id="KW-0664">Pyridoxine biosynthesis</keyword>
<feature type="domain" description="Pyridoxine 5'-phosphate oxidase dimerisation C-terminal" evidence="11">
    <location>
        <begin position="174"/>
        <end position="215"/>
    </location>
</feature>
<dbReference type="AlphaFoldDB" id="A0A369A788"/>
<dbReference type="PROSITE" id="PS01064">
    <property type="entry name" value="PYRIDOX_OXIDASE"/>
    <property type="match status" value="1"/>
</dbReference>